<organism evidence="1 2">
    <name type="scientific">Actinoplanes aureus</name>
    <dbReference type="NCBI Taxonomy" id="2792083"/>
    <lineage>
        <taxon>Bacteria</taxon>
        <taxon>Bacillati</taxon>
        <taxon>Actinomycetota</taxon>
        <taxon>Actinomycetes</taxon>
        <taxon>Micromonosporales</taxon>
        <taxon>Micromonosporaceae</taxon>
        <taxon>Actinoplanes</taxon>
    </lineage>
</organism>
<reference evidence="1" key="1">
    <citation type="submission" date="2020-11" db="EMBL/GenBank/DDBJ databases">
        <title>Isolation and identification of active actinomycetes.</title>
        <authorList>
            <person name="Sun X."/>
        </authorList>
    </citation>
    <scope>NUCLEOTIDE SEQUENCE</scope>
    <source>
        <strain evidence="1">NEAU-A11</strain>
    </source>
</reference>
<sequence>MDAWHEVDDHIVQNRIIHGLQAIRRARECGIPSALDEFAERYRWLRENRPEDFTVGPESYWTGFYS</sequence>
<gene>
    <name evidence="1" type="ORF">I4J89_28295</name>
</gene>
<evidence type="ECO:0000313" key="1">
    <source>
        <dbReference type="EMBL" id="MBG0565362.1"/>
    </source>
</evidence>
<name>A0A931G027_9ACTN</name>
<comment type="caution">
    <text evidence="1">The sequence shown here is derived from an EMBL/GenBank/DDBJ whole genome shotgun (WGS) entry which is preliminary data.</text>
</comment>
<dbReference type="RefSeq" id="WP_196417119.1">
    <property type="nucleotide sequence ID" value="NZ_JADQTO010000014.1"/>
</dbReference>
<dbReference type="AlphaFoldDB" id="A0A931G027"/>
<dbReference type="EMBL" id="JADQTO010000014">
    <property type="protein sequence ID" value="MBG0565362.1"/>
    <property type="molecule type" value="Genomic_DNA"/>
</dbReference>
<protein>
    <submittedName>
        <fullName evidence="1">Uncharacterized protein</fullName>
    </submittedName>
</protein>
<dbReference type="Proteomes" id="UP000598146">
    <property type="component" value="Unassembled WGS sequence"/>
</dbReference>
<keyword evidence="2" id="KW-1185">Reference proteome</keyword>
<accession>A0A931G027</accession>
<proteinExistence type="predicted"/>
<evidence type="ECO:0000313" key="2">
    <source>
        <dbReference type="Proteomes" id="UP000598146"/>
    </source>
</evidence>